<name>A0A1G2KRS5_9BACT</name>
<dbReference type="SUPFAM" id="SSF158446">
    <property type="entry name" value="IVS-encoded protein-like"/>
    <property type="match status" value="1"/>
</dbReference>
<dbReference type="NCBIfam" id="TIGR02436">
    <property type="entry name" value="four helix bundle protein"/>
    <property type="match status" value="1"/>
</dbReference>
<proteinExistence type="predicted"/>
<dbReference type="Proteomes" id="UP000177811">
    <property type="component" value="Unassembled WGS sequence"/>
</dbReference>
<evidence type="ECO:0000313" key="2">
    <source>
        <dbReference type="Proteomes" id="UP000177811"/>
    </source>
</evidence>
<organism evidence="1 2">
    <name type="scientific">Candidatus Sungbacteria bacterium RIFCSPHIGHO2_02_FULL_51_29</name>
    <dbReference type="NCBI Taxonomy" id="1802273"/>
    <lineage>
        <taxon>Bacteria</taxon>
        <taxon>Candidatus Sungiibacteriota</taxon>
    </lineage>
</organism>
<reference evidence="1 2" key="1">
    <citation type="journal article" date="2016" name="Nat. Commun.">
        <title>Thousands of microbial genomes shed light on interconnected biogeochemical processes in an aquifer system.</title>
        <authorList>
            <person name="Anantharaman K."/>
            <person name="Brown C.T."/>
            <person name="Hug L.A."/>
            <person name="Sharon I."/>
            <person name="Castelle C.J."/>
            <person name="Probst A.J."/>
            <person name="Thomas B.C."/>
            <person name="Singh A."/>
            <person name="Wilkins M.J."/>
            <person name="Karaoz U."/>
            <person name="Brodie E.L."/>
            <person name="Williams K.H."/>
            <person name="Hubbard S.S."/>
            <person name="Banfield J.F."/>
        </authorList>
    </citation>
    <scope>NUCLEOTIDE SEQUENCE [LARGE SCALE GENOMIC DNA]</scope>
</reference>
<sequence length="118" mass="13708">MPNKKTYDLEKRTYEFARRVREFVQKLPKTMANSEDGKQLVRSSGSVGANYIEANEALSKKDFCMRIKICRKESKESYYWISLIEVGTDQERRSEKEDLVREATELTKIFGSIVVKSA</sequence>
<gene>
    <name evidence="1" type="ORF">A3C16_04845</name>
</gene>
<accession>A0A1G2KRS5</accession>
<dbReference type="Gene3D" id="1.20.1440.60">
    <property type="entry name" value="23S rRNA-intervening sequence"/>
    <property type="match status" value="1"/>
</dbReference>
<dbReference type="AlphaFoldDB" id="A0A1G2KRS5"/>
<protein>
    <submittedName>
        <fullName evidence="1">Four helix bundle protein</fullName>
    </submittedName>
</protein>
<dbReference type="InterPro" id="IPR036583">
    <property type="entry name" value="23S_rRNA_IVS_sf"/>
</dbReference>
<dbReference type="EMBL" id="MHQL01000045">
    <property type="protein sequence ID" value="OHA02126.1"/>
    <property type="molecule type" value="Genomic_DNA"/>
</dbReference>
<dbReference type="PANTHER" id="PTHR38471">
    <property type="entry name" value="FOUR HELIX BUNDLE PROTEIN"/>
    <property type="match status" value="1"/>
</dbReference>
<dbReference type="Pfam" id="PF05635">
    <property type="entry name" value="23S_rRNA_IVP"/>
    <property type="match status" value="1"/>
</dbReference>
<dbReference type="PANTHER" id="PTHR38471:SF2">
    <property type="entry name" value="FOUR HELIX BUNDLE PROTEIN"/>
    <property type="match status" value="1"/>
</dbReference>
<comment type="caution">
    <text evidence="1">The sequence shown here is derived from an EMBL/GenBank/DDBJ whole genome shotgun (WGS) entry which is preliminary data.</text>
</comment>
<dbReference type="InterPro" id="IPR012657">
    <property type="entry name" value="23S_rRNA-intervening_sequence"/>
</dbReference>
<evidence type="ECO:0000313" key="1">
    <source>
        <dbReference type="EMBL" id="OHA02126.1"/>
    </source>
</evidence>
<dbReference type="PIRSF" id="PIRSF035652">
    <property type="entry name" value="CHP02436"/>
    <property type="match status" value="1"/>
</dbReference>